<dbReference type="FunFam" id="3.30.360.10:FF:000005">
    <property type="entry name" value="Homoserine dehydrogenase"/>
    <property type="match status" value="1"/>
</dbReference>
<evidence type="ECO:0000256" key="16">
    <source>
        <dbReference type="PIRSR" id="PIRSR036497-2"/>
    </source>
</evidence>
<evidence type="ECO:0000256" key="3">
    <source>
        <dbReference type="ARBA" id="ARBA00005062"/>
    </source>
</evidence>
<evidence type="ECO:0000256" key="4">
    <source>
        <dbReference type="ARBA" id="ARBA00006753"/>
    </source>
</evidence>
<dbReference type="Proteomes" id="UP000032120">
    <property type="component" value="Unassembled WGS sequence"/>
</dbReference>
<evidence type="ECO:0000313" key="21">
    <source>
        <dbReference type="EMBL" id="KIP51659.1"/>
    </source>
</evidence>
<evidence type="ECO:0000259" key="20">
    <source>
        <dbReference type="Pfam" id="PF03447"/>
    </source>
</evidence>
<proteinExistence type="inferred from homology"/>
<feature type="domain" description="Aspartate/homoserine dehydrogenase NAD-binding" evidence="20">
    <location>
        <begin position="10"/>
        <end position="151"/>
    </location>
</feature>
<keyword evidence="10" id="KW-0915">Sodium</keyword>
<dbReference type="InterPro" id="IPR001342">
    <property type="entry name" value="HDH_cat"/>
</dbReference>
<evidence type="ECO:0000256" key="6">
    <source>
        <dbReference type="ARBA" id="ARBA00013376"/>
    </source>
</evidence>
<feature type="active site" description="Proton donor" evidence="15">
    <location>
        <position position="226"/>
    </location>
</feature>
<protein>
    <recommendedName>
        <fullName evidence="6 17">Homoserine dehydrogenase</fullName>
        <ecNumber evidence="5 17">1.1.1.3</ecNumber>
    </recommendedName>
</protein>
<dbReference type="InterPro" id="IPR019811">
    <property type="entry name" value="HDH_CS"/>
</dbReference>
<comment type="catalytic activity">
    <reaction evidence="14">
        <text>L-homoserine + NAD(+) = L-aspartate 4-semialdehyde + NADH + H(+)</text>
        <dbReference type="Rhea" id="RHEA:15757"/>
        <dbReference type="ChEBI" id="CHEBI:15378"/>
        <dbReference type="ChEBI" id="CHEBI:57476"/>
        <dbReference type="ChEBI" id="CHEBI:57540"/>
        <dbReference type="ChEBI" id="CHEBI:57945"/>
        <dbReference type="ChEBI" id="CHEBI:537519"/>
        <dbReference type="EC" id="1.1.1.3"/>
    </reaction>
    <physiologicalReaction direction="right-to-left" evidence="14">
        <dbReference type="Rhea" id="RHEA:15759"/>
    </physiologicalReaction>
</comment>
<evidence type="ECO:0000256" key="1">
    <source>
        <dbReference type="ARBA" id="ARBA00001920"/>
    </source>
</evidence>
<dbReference type="GO" id="GO:0009088">
    <property type="term" value="P:threonine biosynthetic process"/>
    <property type="evidence" value="ECO:0007669"/>
    <property type="project" value="UniProtKB-UniPathway"/>
</dbReference>
<reference evidence="21 22" key="1">
    <citation type="submission" date="2015-01" db="EMBL/GenBank/DDBJ databases">
        <title>Draft genome sequence of Leucobacter komagatae strain VKM ST2845.</title>
        <authorList>
            <person name="Karlyshev A.V."/>
            <person name="Kudryashova E.B."/>
        </authorList>
    </citation>
    <scope>NUCLEOTIDE SEQUENCE [LARGE SCALE GENOMIC DNA]</scope>
    <source>
        <strain evidence="21 22">VKM ST2845</strain>
    </source>
</reference>
<evidence type="ECO:0000256" key="10">
    <source>
        <dbReference type="ARBA" id="ARBA00023053"/>
    </source>
</evidence>
<keyword evidence="9 17" id="KW-0560">Oxidoreductase</keyword>
<gene>
    <name evidence="21" type="ORF">SD72_14000</name>
</gene>
<dbReference type="PROSITE" id="PS01042">
    <property type="entry name" value="HOMOSER_DHGENASE"/>
    <property type="match status" value="1"/>
</dbReference>
<comment type="similarity">
    <text evidence="4 18">Belongs to the homoserine dehydrogenase family.</text>
</comment>
<keyword evidence="22" id="KW-1185">Reference proteome</keyword>
<evidence type="ECO:0000256" key="5">
    <source>
        <dbReference type="ARBA" id="ARBA00013213"/>
    </source>
</evidence>
<feature type="binding site" evidence="16">
    <location>
        <position position="211"/>
    </location>
    <ligand>
        <name>L-homoserine</name>
        <dbReference type="ChEBI" id="CHEBI:57476"/>
    </ligand>
</feature>
<evidence type="ECO:0000256" key="11">
    <source>
        <dbReference type="ARBA" id="ARBA00023167"/>
    </source>
</evidence>
<dbReference type="PANTHER" id="PTHR43331:SF1">
    <property type="entry name" value="HOMOSERINE DEHYDROGENASE"/>
    <property type="match status" value="1"/>
</dbReference>
<comment type="pathway">
    <text evidence="2 17">Amino-acid biosynthesis; L-threonine biosynthesis; L-threonine from L-aspartate: step 3/5.</text>
</comment>
<feature type="domain" description="Homoserine dehydrogenase catalytic" evidence="19">
    <location>
        <begin position="159"/>
        <end position="337"/>
    </location>
</feature>
<evidence type="ECO:0000256" key="14">
    <source>
        <dbReference type="ARBA" id="ARBA00049031"/>
    </source>
</evidence>
<dbReference type="EC" id="1.1.1.3" evidence="5 17"/>
<dbReference type="Gene3D" id="3.30.360.10">
    <property type="entry name" value="Dihydrodipicolinate Reductase, domain 2"/>
    <property type="match status" value="1"/>
</dbReference>
<name>A0A0D0IJ17_9MICO</name>
<comment type="function">
    <text evidence="12">Catalyzes the conversion of L-aspartate-beta-semialdehyde (L-Asa) to L-homoserine (L-Hse), the third step in the biosynthesis of threonine and methionine from aspartate.</text>
</comment>
<dbReference type="PANTHER" id="PTHR43331">
    <property type="entry name" value="HOMOSERINE DEHYDROGENASE"/>
    <property type="match status" value="1"/>
</dbReference>
<dbReference type="InterPro" id="IPR022697">
    <property type="entry name" value="HDH_short"/>
</dbReference>
<dbReference type="OrthoDB" id="9808167at2"/>
<dbReference type="GO" id="GO:0050661">
    <property type="term" value="F:NADP binding"/>
    <property type="evidence" value="ECO:0007669"/>
    <property type="project" value="InterPro"/>
</dbReference>
<dbReference type="Pfam" id="PF03447">
    <property type="entry name" value="NAD_binding_3"/>
    <property type="match status" value="1"/>
</dbReference>
<comment type="catalytic activity">
    <reaction evidence="13">
        <text>L-homoserine + NADP(+) = L-aspartate 4-semialdehyde + NADPH + H(+)</text>
        <dbReference type="Rhea" id="RHEA:15761"/>
        <dbReference type="ChEBI" id="CHEBI:15378"/>
        <dbReference type="ChEBI" id="CHEBI:57476"/>
        <dbReference type="ChEBI" id="CHEBI:57783"/>
        <dbReference type="ChEBI" id="CHEBI:58349"/>
        <dbReference type="ChEBI" id="CHEBI:537519"/>
        <dbReference type="EC" id="1.1.1.3"/>
    </reaction>
    <physiologicalReaction direction="right-to-left" evidence="13">
        <dbReference type="Rhea" id="RHEA:15763"/>
    </physiologicalReaction>
</comment>
<evidence type="ECO:0000256" key="7">
    <source>
        <dbReference type="ARBA" id="ARBA00022605"/>
    </source>
</evidence>
<comment type="cofactor">
    <cofactor evidence="1">
        <name>a metal cation</name>
        <dbReference type="ChEBI" id="CHEBI:25213"/>
    </cofactor>
</comment>
<dbReference type="GO" id="GO:0009086">
    <property type="term" value="P:methionine biosynthetic process"/>
    <property type="evidence" value="ECO:0007669"/>
    <property type="project" value="UniProtKB-KW"/>
</dbReference>
<evidence type="ECO:0000256" key="12">
    <source>
        <dbReference type="ARBA" id="ARBA00044930"/>
    </source>
</evidence>
<dbReference type="NCBIfam" id="NF004912">
    <property type="entry name" value="PRK06270.1"/>
    <property type="match status" value="1"/>
</dbReference>
<feature type="binding site" evidence="16">
    <location>
        <position position="127"/>
    </location>
    <ligand>
        <name>NADPH</name>
        <dbReference type="ChEBI" id="CHEBI:57783"/>
    </ligand>
</feature>
<dbReference type="GO" id="GO:0004412">
    <property type="term" value="F:homoserine dehydrogenase activity"/>
    <property type="evidence" value="ECO:0007669"/>
    <property type="project" value="UniProtKB-EC"/>
</dbReference>
<comment type="pathway">
    <text evidence="3 17">Amino-acid biosynthesis; L-methionine biosynthesis via de novo pathway; L-homoserine from L-aspartate: step 3/3.</text>
</comment>
<accession>A0A0D0IJ17</accession>
<evidence type="ECO:0000256" key="9">
    <source>
        <dbReference type="ARBA" id="ARBA00023002"/>
    </source>
</evidence>
<keyword evidence="7 17" id="KW-0028">Amino-acid biosynthesis</keyword>
<dbReference type="UniPathway" id="UPA00050">
    <property type="reaction ID" value="UER00063"/>
</dbReference>
<dbReference type="RefSeq" id="WP_042545079.1">
    <property type="nucleotide sequence ID" value="NZ_JXSQ01000026.1"/>
</dbReference>
<dbReference type="Pfam" id="PF00742">
    <property type="entry name" value="Homoserine_dh"/>
    <property type="match status" value="1"/>
</dbReference>
<evidence type="ECO:0000313" key="22">
    <source>
        <dbReference type="Proteomes" id="UP000032120"/>
    </source>
</evidence>
<dbReference type="InterPro" id="IPR005106">
    <property type="entry name" value="Asp/hSer_DH_NAD-bd"/>
</dbReference>
<evidence type="ECO:0000256" key="15">
    <source>
        <dbReference type="PIRSR" id="PIRSR036497-1"/>
    </source>
</evidence>
<dbReference type="PIRSF" id="PIRSF036497">
    <property type="entry name" value="HDH_short"/>
    <property type="match status" value="1"/>
</dbReference>
<dbReference type="Gene3D" id="3.40.50.720">
    <property type="entry name" value="NAD(P)-binding Rossmann-like Domain"/>
    <property type="match status" value="1"/>
</dbReference>
<organism evidence="21 22">
    <name type="scientific">Leucobacter komagatae</name>
    <dbReference type="NCBI Taxonomy" id="55969"/>
    <lineage>
        <taxon>Bacteria</taxon>
        <taxon>Bacillati</taxon>
        <taxon>Actinomycetota</taxon>
        <taxon>Actinomycetes</taxon>
        <taxon>Micrococcales</taxon>
        <taxon>Microbacteriaceae</taxon>
        <taxon>Leucobacter</taxon>
    </lineage>
</organism>
<evidence type="ECO:0000256" key="8">
    <source>
        <dbReference type="ARBA" id="ARBA00022697"/>
    </source>
</evidence>
<keyword evidence="16 17" id="KW-0521">NADP</keyword>
<feature type="binding site" evidence="16">
    <location>
        <position position="103"/>
    </location>
    <ligand>
        <name>NADPH</name>
        <dbReference type="ChEBI" id="CHEBI:57783"/>
    </ligand>
</feature>
<dbReference type="InterPro" id="IPR036291">
    <property type="entry name" value="NAD(P)-bd_dom_sf"/>
</dbReference>
<sequence length="350" mass="35776">MQTYNIALIGFGGVNRALAELIQERFSEPTEALGFGLRIVAITDLQLGTWQNDDGIDPAVALAVERGGNFAAFPGGSADVDNERVIKESSADIVVEATFTNPTTGEPAASHVRWALEAGKHVSTTNKGPVALFGPEFRQLADDHGVRFEYEGSVLSGTPSLKLVTQSLRGLNITGFEGILNGTSNFVLGQMAAGLSMADAVREAQELGYAEADPTADLGGSDVALKVQILANDVLGGSLTPADVSVQGIQDLDAAAVSEAVAAGGAIKLIGAATRNADGSIDASVRPVALAGDHALASIQGATNAIAFHTDLLGTVTISGPGAGRIETAYALLADIIAIDDARRLAGGTS</sequence>
<evidence type="ECO:0000259" key="19">
    <source>
        <dbReference type="Pfam" id="PF00742"/>
    </source>
</evidence>
<keyword evidence="8 17" id="KW-0791">Threonine biosynthesis</keyword>
<dbReference type="UniPathway" id="UPA00051">
    <property type="reaction ID" value="UER00465"/>
</dbReference>
<evidence type="ECO:0000256" key="13">
    <source>
        <dbReference type="ARBA" id="ARBA00048841"/>
    </source>
</evidence>
<dbReference type="SUPFAM" id="SSF51735">
    <property type="entry name" value="NAD(P)-binding Rossmann-fold domains"/>
    <property type="match status" value="1"/>
</dbReference>
<evidence type="ECO:0000256" key="17">
    <source>
        <dbReference type="RuleBase" id="RU000579"/>
    </source>
</evidence>
<dbReference type="SUPFAM" id="SSF55347">
    <property type="entry name" value="Glyceraldehyde-3-phosphate dehydrogenase-like, C-terminal domain"/>
    <property type="match status" value="1"/>
</dbReference>
<dbReference type="EMBL" id="JXSQ01000026">
    <property type="protein sequence ID" value="KIP51659.1"/>
    <property type="molecule type" value="Genomic_DNA"/>
</dbReference>
<evidence type="ECO:0000256" key="18">
    <source>
        <dbReference type="RuleBase" id="RU004171"/>
    </source>
</evidence>
<evidence type="ECO:0000256" key="2">
    <source>
        <dbReference type="ARBA" id="ARBA00005056"/>
    </source>
</evidence>
<dbReference type="NCBIfam" id="NF004976">
    <property type="entry name" value="PRK06349.1"/>
    <property type="match status" value="1"/>
</dbReference>
<keyword evidence="11 17" id="KW-0486">Methionine biosynthesis</keyword>
<dbReference type="AlphaFoldDB" id="A0A0D0IJ17"/>
<comment type="caution">
    <text evidence="21">The sequence shown here is derived from an EMBL/GenBank/DDBJ whole genome shotgun (WGS) entry which is preliminary data.</text>
</comment>